<dbReference type="Gene3D" id="1.25.10.10">
    <property type="entry name" value="Leucine-rich Repeat Variant"/>
    <property type="match status" value="1"/>
</dbReference>
<dbReference type="RefSeq" id="WP_136501788.1">
    <property type="nucleotide sequence ID" value="NZ_SSUX01000008.1"/>
</dbReference>
<reference evidence="1 2" key="1">
    <citation type="submission" date="2019-04" db="EMBL/GenBank/DDBJ databases">
        <title>Comparative genomics of Aeromonas veronii strains pathogenic to fish.</title>
        <authorList>
            <person name="Cascarano M.C."/>
            <person name="Smyrli M."/>
            <person name="Katharios P."/>
        </authorList>
    </citation>
    <scope>NUCLEOTIDE SEQUENCE [LARGE SCALE GENOMIC DNA]</scope>
    <source>
        <strain evidence="1 2">XU1</strain>
    </source>
</reference>
<dbReference type="EMBL" id="SSUX01000008">
    <property type="protein sequence ID" value="THJ44966.1"/>
    <property type="molecule type" value="Genomic_DNA"/>
</dbReference>
<proteinExistence type="predicted"/>
<sequence>MDNSGTHTLAERLMADAEKLTGEELMSLALHSDIKVRVKVARRRDCPPDVAEQLFNDTDWQVLQALAGNPNCPDFLLSELAQNPDWAIRCEVAINDHCPSGDFSILAEDDDYAVLEQVASNPKCPKHLFLQLSIVDDLNVQLACYRNPNCPLSIVLTGCRDIDGDVQEACFDNLRSKNSDFWMQELANGLRLDKPEIGGNPNISFGDKLLALSLTDVYQQVQAAELQNAVNSQLRDVKNTDIKAKSVMKL</sequence>
<evidence type="ECO:0008006" key="3">
    <source>
        <dbReference type="Google" id="ProtNLM"/>
    </source>
</evidence>
<dbReference type="AlphaFoldDB" id="A0A4S5CP52"/>
<protein>
    <recommendedName>
        <fullName evidence="3">HEAT repeat domain-containing protein</fullName>
    </recommendedName>
</protein>
<gene>
    <name evidence="1" type="ORF">E8Q35_12310</name>
</gene>
<evidence type="ECO:0000313" key="1">
    <source>
        <dbReference type="EMBL" id="THJ44966.1"/>
    </source>
</evidence>
<dbReference type="InterPro" id="IPR011989">
    <property type="entry name" value="ARM-like"/>
</dbReference>
<dbReference type="InterPro" id="IPR016024">
    <property type="entry name" value="ARM-type_fold"/>
</dbReference>
<accession>A0A4S5CP52</accession>
<evidence type="ECO:0000313" key="2">
    <source>
        <dbReference type="Proteomes" id="UP000309618"/>
    </source>
</evidence>
<organism evidence="1 2">
    <name type="scientific">Aeromonas veronii</name>
    <dbReference type="NCBI Taxonomy" id="654"/>
    <lineage>
        <taxon>Bacteria</taxon>
        <taxon>Pseudomonadati</taxon>
        <taxon>Pseudomonadota</taxon>
        <taxon>Gammaproteobacteria</taxon>
        <taxon>Aeromonadales</taxon>
        <taxon>Aeromonadaceae</taxon>
        <taxon>Aeromonas</taxon>
    </lineage>
</organism>
<dbReference type="Proteomes" id="UP000309618">
    <property type="component" value="Unassembled WGS sequence"/>
</dbReference>
<name>A0A4S5CP52_AERVE</name>
<comment type="caution">
    <text evidence="1">The sequence shown here is derived from an EMBL/GenBank/DDBJ whole genome shotgun (WGS) entry which is preliminary data.</text>
</comment>
<dbReference type="SUPFAM" id="SSF48371">
    <property type="entry name" value="ARM repeat"/>
    <property type="match status" value="1"/>
</dbReference>